<proteinExistence type="predicted"/>
<protein>
    <recommendedName>
        <fullName evidence="4">FAD-binding domain-containing protein</fullName>
    </recommendedName>
</protein>
<name>A0A816DV67_ADIRI</name>
<dbReference type="Gene3D" id="3.50.50.60">
    <property type="entry name" value="FAD/NAD(P)-binding domain"/>
    <property type="match status" value="1"/>
</dbReference>
<dbReference type="Proteomes" id="UP000663828">
    <property type="component" value="Unassembled WGS sequence"/>
</dbReference>
<comment type="caution">
    <text evidence="5">The sequence shown here is derived from an EMBL/GenBank/DDBJ whole genome shotgun (WGS) entry which is preliminary data.</text>
</comment>
<keyword evidence="3" id="KW-0472">Membrane</keyword>
<dbReference type="GO" id="GO:0071949">
    <property type="term" value="F:FAD binding"/>
    <property type="evidence" value="ECO:0007669"/>
    <property type="project" value="InterPro"/>
</dbReference>
<dbReference type="SUPFAM" id="SSF51905">
    <property type="entry name" value="FAD/NAD(P)-binding domain"/>
    <property type="match status" value="1"/>
</dbReference>
<keyword evidence="6" id="KW-1185">Reference proteome</keyword>
<evidence type="ECO:0000313" key="5">
    <source>
        <dbReference type="EMBL" id="CAF1637765.1"/>
    </source>
</evidence>
<keyword evidence="3" id="KW-1133">Transmembrane helix</keyword>
<keyword evidence="3" id="KW-0812">Transmembrane</keyword>
<dbReference type="PANTHER" id="PTHR13789:SF268">
    <property type="entry name" value="5-METHYLPHENAZINE-1-CARBOXYLATE 1-MONOOXYGENASE"/>
    <property type="match status" value="1"/>
</dbReference>
<evidence type="ECO:0000256" key="1">
    <source>
        <dbReference type="ARBA" id="ARBA00023002"/>
    </source>
</evidence>
<dbReference type="InterPro" id="IPR050493">
    <property type="entry name" value="FAD-dep_Monooxygenase_BioMet"/>
</dbReference>
<evidence type="ECO:0000256" key="2">
    <source>
        <dbReference type="ARBA" id="ARBA00023033"/>
    </source>
</evidence>
<evidence type="ECO:0000313" key="6">
    <source>
        <dbReference type="Proteomes" id="UP000663828"/>
    </source>
</evidence>
<dbReference type="EMBL" id="CAJNOR010008801">
    <property type="protein sequence ID" value="CAF1637765.1"/>
    <property type="molecule type" value="Genomic_DNA"/>
</dbReference>
<dbReference type="Pfam" id="PF01494">
    <property type="entry name" value="FAD_binding_3"/>
    <property type="match status" value="1"/>
</dbReference>
<accession>A0A816DV67</accession>
<dbReference type="AlphaFoldDB" id="A0A816DV67"/>
<dbReference type="PANTHER" id="PTHR13789">
    <property type="entry name" value="MONOOXYGENASE"/>
    <property type="match status" value="1"/>
</dbReference>
<dbReference type="GO" id="GO:0004497">
    <property type="term" value="F:monooxygenase activity"/>
    <property type="evidence" value="ECO:0007669"/>
    <property type="project" value="UniProtKB-KW"/>
</dbReference>
<dbReference type="InterPro" id="IPR036188">
    <property type="entry name" value="FAD/NAD-bd_sf"/>
</dbReference>
<feature type="domain" description="FAD-binding" evidence="4">
    <location>
        <begin position="16"/>
        <end position="80"/>
    </location>
</feature>
<dbReference type="Gene3D" id="3.30.9.30">
    <property type="match status" value="1"/>
</dbReference>
<sequence>MTGILMSDTESKSEIVDVLIAGAGIDGLIAALCLHRAGFSVRVNERLAMLDPIGFGIVLQPLCVKLLYELGLETQLNEIGIDIRKSLYYSHHAQLVYAETRGIDAGYKWPSYSMHRDNFNNFYCIVYFKKHEMHQFI</sequence>
<reference evidence="5" key="1">
    <citation type="submission" date="2021-02" db="EMBL/GenBank/DDBJ databases">
        <authorList>
            <person name="Nowell W R."/>
        </authorList>
    </citation>
    <scope>NUCLEOTIDE SEQUENCE</scope>
</reference>
<evidence type="ECO:0000256" key="3">
    <source>
        <dbReference type="SAM" id="Phobius"/>
    </source>
</evidence>
<feature type="transmembrane region" description="Helical" evidence="3">
    <location>
        <begin position="15"/>
        <end position="35"/>
    </location>
</feature>
<keyword evidence="2" id="KW-0503">Monooxygenase</keyword>
<dbReference type="InterPro" id="IPR002938">
    <property type="entry name" value="FAD-bd"/>
</dbReference>
<evidence type="ECO:0000259" key="4">
    <source>
        <dbReference type="Pfam" id="PF01494"/>
    </source>
</evidence>
<organism evidence="5 6">
    <name type="scientific">Adineta ricciae</name>
    <name type="common">Rotifer</name>
    <dbReference type="NCBI Taxonomy" id="249248"/>
    <lineage>
        <taxon>Eukaryota</taxon>
        <taxon>Metazoa</taxon>
        <taxon>Spiralia</taxon>
        <taxon>Gnathifera</taxon>
        <taxon>Rotifera</taxon>
        <taxon>Eurotatoria</taxon>
        <taxon>Bdelloidea</taxon>
        <taxon>Adinetida</taxon>
        <taxon>Adinetidae</taxon>
        <taxon>Adineta</taxon>
    </lineage>
</organism>
<gene>
    <name evidence="5" type="ORF">XAT740_LOCUS52768</name>
</gene>
<keyword evidence="1" id="KW-0560">Oxidoreductase</keyword>